<reference evidence="1" key="1">
    <citation type="journal article" date="2014" name="Int. J. Syst. Evol. Microbiol.">
        <title>Complete genome sequence of Corynebacterium casei LMG S-19264T (=DSM 44701T), isolated from a smear-ripened cheese.</title>
        <authorList>
            <consortium name="US DOE Joint Genome Institute (JGI-PGF)"/>
            <person name="Walter F."/>
            <person name="Albersmeier A."/>
            <person name="Kalinowski J."/>
            <person name="Ruckert C."/>
        </authorList>
    </citation>
    <scope>NUCLEOTIDE SEQUENCE</scope>
    <source>
        <strain evidence="1">VKM Ac-1321</strain>
    </source>
</reference>
<evidence type="ECO:0000313" key="2">
    <source>
        <dbReference type="Proteomes" id="UP001143480"/>
    </source>
</evidence>
<keyword evidence="2" id="KW-1185">Reference proteome</keyword>
<dbReference type="Proteomes" id="UP001143480">
    <property type="component" value="Unassembled WGS sequence"/>
</dbReference>
<dbReference type="Gene3D" id="1.10.287.1060">
    <property type="entry name" value="ESAT-6-like"/>
    <property type="match status" value="1"/>
</dbReference>
<proteinExistence type="predicted"/>
<dbReference type="AlphaFoldDB" id="A0A9W6NL98"/>
<evidence type="ECO:0008006" key="3">
    <source>
        <dbReference type="Google" id="ProtNLM"/>
    </source>
</evidence>
<evidence type="ECO:0000313" key="1">
    <source>
        <dbReference type="EMBL" id="GLL00926.1"/>
    </source>
</evidence>
<comment type="caution">
    <text evidence="1">The sequence shown here is derived from an EMBL/GenBank/DDBJ whole genome shotgun (WGS) entry which is preliminary data.</text>
</comment>
<protein>
    <recommendedName>
        <fullName evidence="3">WXG100 family type VII secretion target</fullName>
    </recommendedName>
</protein>
<dbReference type="RefSeq" id="WP_223092832.1">
    <property type="nucleotide sequence ID" value="NZ_BAAAXA010000001.1"/>
</dbReference>
<gene>
    <name evidence="1" type="ORF">GCM10017581_026670</name>
</gene>
<accession>A0A9W6NL98</accession>
<organism evidence="1 2">
    <name type="scientific">Dactylosporangium matsuzakiense</name>
    <dbReference type="NCBI Taxonomy" id="53360"/>
    <lineage>
        <taxon>Bacteria</taxon>
        <taxon>Bacillati</taxon>
        <taxon>Actinomycetota</taxon>
        <taxon>Actinomycetes</taxon>
        <taxon>Micromonosporales</taxon>
        <taxon>Micromonosporaceae</taxon>
        <taxon>Dactylosporangium</taxon>
    </lineage>
</organism>
<reference evidence="1" key="2">
    <citation type="submission" date="2023-01" db="EMBL/GenBank/DDBJ databases">
        <authorList>
            <person name="Sun Q."/>
            <person name="Evtushenko L."/>
        </authorList>
    </citation>
    <scope>NUCLEOTIDE SEQUENCE</scope>
    <source>
        <strain evidence="1">VKM Ac-1321</strain>
    </source>
</reference>
<name>A0A9W6NL98_9ACTN</name>
<sequence>MSGYWIDVPGVKSSAKSFTDLSDRMQQVFQKLKSGLAAEGECQGHDQYGEAFDKNYQEPKENALEFFPQMVDGIRDMGAGLIEMADTTARGEDTNDKKFLT</sequence>
<dbReference type="EMBL" id="BSFP01000012">
    <property type="protein sequence ID" value="GLL00926.1"/>
    <property type="molecule type" value="Genomic_DNA"/>
</dbReference>